<dbReference type="AlphaFoldDB" id="A0A0M4MGC5"/>
<feature type="domain" description="Phosphate acetyl/butaryl transferase" evidence="8">
    <location>
        <begin position="259"/>
        <end position="571"/>
    </location>
</feature>
<dbReference type="PATRIC" id="fig|1682.24.peg.2190"/>
<dbReference type="InterPro" id="IPR002505">
    <property type="entry name" value="PTA_PTB"/>
</dbReference>
<evidence type="ECO:0000256" key="5">
    <source>
        <dbReference type="ARBA" id="ARBA00022679"/>
    </source>
</evidence>
<dbReference type="EC" id="2.3.1.8" evidence="3"/>
<evidence type="ECO:0000256" key="6">
    <source>
        <dbReference type="ARBA" id="ARBA00023315"/>
    </source>
</evidence>
<dbReference type="Pfam" id="PF01515">
    <property type="entry name" value="PTA_PTB"/>
    <property type="match status" value="1"/>
</dbReference>
<reference evidence="9 10" key="1">
    <citation type="submission" date="2014-12" db="EMBL/GenBank/DDBJ databases">
        <title>Complete genome sequence of Bifidobacterium longum subsp. infantis BT1.</title>
        <authorList>
            <person name="Kim J.F."/>
            <person name="Kwak M.-J."/>
        </authorList>
    </citation>
    <scope>NUCLEOTIDE SEQUENCE [LARGE SCALE GENOMIC DNA]</scope>
    <source>
        <strain evidence="9 10">BT1</strain>
    </source>
</reference>
<dbReference type="GO" id="GO:0008959">
    <property type="term" value="F:phosphate acetyltransferase activity"/>
    <property type="evidence" value="ECO:0007669"/>
    <property type="project" value="UniProtKB-EC"/>
</dbReference>
<evidence type="ECO:0000313" key="9">
    <source>
        <dbReference type="EMBL" id="ALE10237.1"/>
    </source>
</evidence>
<dbReference type="InterPro" id="IPR050500">
    <property type="entry name" value="Phos_Acetyltrans/Butyryltrans"/>
</dbReference>
<evidence type="ECO:0000256" key="2">
    <source>
        <dbReference type="ARBA" id="ARBA00004989"/>
    </source>
</evidence>
<evidence type="ECO:0000256" key="1">
    <source>
        <dbReference type="ARBA" id="ARBA00000705"/>
    </source>
</evidence>
<evidence type="ECO:0000259" key="8">
    <source>
        <dbReference type="Pfam" id="PF01515"/>
    </source>
</evidence>
<comment type="catalytic activity">
    <reaction evidence="1">
        <text>acetyl-CoA + phosphate = acetyl phosphate + CoA</text>
        <dbReference type="Rhea" id="RHEA:19521"/>
        <dbReference type="ChEBI" id="CHEBI:22191"/>
        <dbReference type="ChEBI" id="CHEBI:43474"/>
        <dbReference type="ChEBI" id="CHEBI:57287"/>
        <dbReference type="ChEBI" id="CHEBI:57288"/>
        <dbReference type="EC" id="2.3.1.8"/>
    </reaction>
</comment>
<dbReference type="Gene3D" id="3.40.50.10950">
    <property type="match status" value="1"/>
</dbReference>
<organism evidence="9 10">
    <name type="scientific">Bifidobacterium longum subsp. infantis</name>
    <dbReference type="NCBI Taxonomy" id="1682"/>
    <lineage>
        <taxon>Bacteria</taxon>
        <taxon>Bacillati</taxon>
        <taxon>Actinomycetota</taxon>
        <taxon>Actinomycetes</taxon>
        <taxon>Bifidobacteriales</taxon>
        <taxon>Bifidobacteriaceae</taxon>
        <taxon>Bifidobacterium</taxon>
    </lineage>
</organism>
<dbReference type="PANTHER" id="PTHR43356">
    <property type="entry name" value="PHOSPHATE ACETYLTRANSFERASE"/>
    <property type="match status" value="1"/>
</dbReference>
<name>A0A0M4MGC5_BIFLI</name>
<gene>
    <name evidence="9" type="ORF">RY67_2249</name>
</gene>
<dbReference type="Proteomes" id="UP000067206">
    <property type="component" value="Chromosome"/>
</dbReference>
<accession>A0A0M4MGC5</accession>
<dbReference type="NCBIfam" id="TIGR00651">
    <property type="entry name" value="pta"/>
    <property type="match status" value="1"/>
</dbReference>
<protein>
    <recommendedName>
        <fullName evidence="4">Phosphate acetyltransferase</fullName>
        <ecNumber evidence="3">2.3.1.8</ecNumber>
    </recommendedName>
    <alternativeName>
        <fullName evidence="7">Phosphotransacetylase</fullName>
    </alternativeName>
</protein>
<sequence length="575" mass="61464">MIAATMNDGPYHADIKGDIVTVTRVYIASPEGANGRNVVAYGVLNALTSKYKTMVFRPAVSNHDEFTPILLAASNAGLGVSLSTGLDVHKVRADKDTARGDIVGEFNYAMEVSRANAALIVGTDKSHVNDPTTYEFNADVAADLKAGVFLAVCTMDRWPHELDETVQLSIEGMRAAGNTVLGIFVTGCEPRHAFSVKETLAKYGLPVWTLPQVPFTDESTKDLALETFRKHAPIDEVLAALDVDVTAPITPYAFQFDLLGKAKSNKKTIVLPEGEEDRIIKAADYLLERETVNLIIVGDKDAILARGRELGLNSLGRARFQAMDDENVLKPMVAKLCELRAKKGMTEEQARKQLTDAGYFGTMLVVLGYADGLVSGSVHSTANTVRPALQVIKTKPGQKLVSGAFLMCFKDHVAVFADCAINLNPDAEQLSEIALQSAETARAFGIDPKVGMLSYSTLGSGKGPDVDLVEEATKLLKEKAPDLPVVGPIQFDAAWSPTVAATKAKGNDVAGHVNVFVFPDLCAGNIGYKAVQRSSGALAIGPVLQGLNKPVNDLSRGALVQDIINTIALTAIEAQ</sequence>
<dbReference type="InterPro" id="IPR004614">
    <property type="entry name" value="P_AcTrfase"/>
</dbReference>
<evidence type="ECO:0000256" key="4">
    <source>
        <dbReference type="ARBA" id="ARBA00021528"/>
    </source>
</evidence>
<keyword evidence="5 9" id="KW-0808">Transferase</keyword>
<evidence type="ECO:0000256" key="3">
    <source>
        <dbReference type="ARBA" id="ARBA00012707"/>
    </source>
</evidence>
<dbReference type="SUPFAM" id="SSF53659">
    <property type="entry name" value="Isocitrate/Isopropylmalate dehydrogenase-like"/>
    <property type="match status" value="1"/>
</dbReference>
<keyword evidence="6" id="KW-0012">Acyltransferase</keyword>
<evidence type="ECO:0000313" key="10">
    <source>
        <dbReference type="Proteomes" id="UP000067206"/>
    </source>
</evidence>
<dbReference type="InterPro" id="IPR042113">
    <property type="entry name" value="P_AcTrfase_dom1"/>
</dbReference>
<proteinExistence type="predicted"/>
<dbReference type="Gene3D" id="3.40.50.10750">
    <property type="entry name" value="Isocitrate/Isopropylmalate dehydrogenase-like"/>
    <property type="match status" value="1"/>
</dbReference>
<dbReference type="NCBIfam" id="NF004167">
    <property type="entry name" value="PRK05632.1"/>
    <property type="match status" value="1"/>
</dbReference>
<dbReference type="NCBIfam" id="NF007233">
    <property type="entry name" value="PRK09653.1"/>
    <property type="match status" value="1"/>
</dbReference>
<comment type="pathway">
    <text evidence="2">Metabolic intermediate biosynthesis; acetyl-CoA biosynthesis; acetyl-CoA from acetate: step 2/2.</text>
</comment>
<dbReference type="InterPro" id="IPR042112">
    <property type="entry name" value="P_AcTrfase_dom2"/>
</dbReference>
<dbReference type="EMBL" id="CP010411">
    <property type="protein sequence ID" value="ALE10237.1"/>
    <property type="molecule type" value="Genomic_DNA"/>
</dbReference>
<dbReference type="PANTHER" id="PTHR43356:SF3">
    <property type="entry name" value="PHOSPHATE ACETYLTRANSFERASE"/>
    <property type="match status" value="1"/>
</dbReference>
<evidence type="ECO:0000256" key="7">
    <source>
        <dbReference type="ARBA" id="ARBA00031108"/>
    </source>
</evidence>